<dbReference type="Gene3D" id="3.30.505.50">
    <property type="entry name" value="Sigma 54 modulation/S30EA ribosomal protein, C-terminal domain"/>
    <property type="match status" value="1"/>
</dbReference>
<keyword evidence="1" id="KW-0810">Translation regulation</keyword>
<dbReference type="GO" id="GO:0043024">
    <property type="term" value="F:ribosomal small subunit binding"/>
    <property type="evidence" value="ECO:0007669"/>
    <property type="project" value="TreeGrafter"/>
</dbReference>
<dbReference type="Pfam" id="PF02482">
    <property type="entry name" value="Ribosomal_S30AE"/>
    <property type="match status" value="1"/>
</dbReference>
<dbReference type="AlphaFoldDB" id="A0A484H846"/>
<dbReference type="SUPFAM" id="SSF69754">
    <property type="entry name" value="Ribosome binding protein Y (YfiA homologue)"/>
    <property type="match status" value="1"/>
</dbReference>
<dbReference type="PANTHER" id="PTHR33231:SF1">
    <property type="entry name" value="30S RIBOSOMAL PROTEIN"/>
    <property type="match status" value="1"/>
</dbReference>
<gene>
    <name evidence="3" type="ORF">RIEGSTA812A_PEG_1244</name>
</gene>
<dbReference type="InterPro" id="IPR036567">
    <property type="entry name" value="RHF-like"/>
</dbReference>
<dbReference type="Pfam" id="PF16321">
    <property type="entry name" value="Ribosom_S30AE_C"/>
    <property type="match status" value="1"/>
</dbReference>
<dbReference type="GO" id="GO:0022627">
    <property type="term" value="C:cytosolic small ribosomal subunit"/>
    <property type="evidence" value="ECO:0007669"/>
    <property type="project" value="TreeGrafter"/>
</dbReference>
<dbReference type="GO" id="GO:0045900">
    <property type="term" value="P:negative regulation of translational elongation"/>
    <property type="evidence" value="ECO:0007669"/>
    <property type="project" value="TreeGrafter"/>
</dbReference>
<proteinExistence type="inferred from homology"/>
<dbReference type="InterPro" id="IPR003489">
    <property type="entry name" value="RHF/RaiA"/>
</dbReference>
<dbReference type="PANTHER" id="PTHR33231">
    <property type="entry name" value="30S RIBOSOMAL PROTEIN"/>
    <property type="match status" value="1"/>
</dbReference>
<accession>A0A484H846</accession>
<dbReference type="Gene3D" id="3.30.160.100">
    <property type="entry name" value="Ribosome hibernation promotion factor-like"/>
    <property type="match status" value="1"/>
</dbReference>
<sequence>MQITIKGKHIAVGDALRSHAEQSLHLLVSKFFDKAIDATVVLSREAHNFRVDITVHPFRGVTVKGSGVASEAYAAFDAATNRIERQLRRYKGRFFDHKTKGEVVAAQYAIIAAQEEDNEDSPVEHTPIIIAEMSAEVPVCSVSGAVMRLDLANATAVLFRNSVHGRLNMVYRRPDGNIGWVDPKDHHL</sequence>
<dbReference type="InterPro" id="IPR034694">
    <property type="entry name" value="HPF_long/plastid"/>
</dbReference>
<reference evidence="3" key="1">
    <citation type="submission" date="2018-10" db="EMBL/GenBank/DDBJ databases">
        <authorList>
            <person name="Gruber-Vodicka H."/>
            <person name="Jaeckle O."/>
        </authorList>
    </citation>
    <scope>NUCLEOTIDE SEQUENCE</scope>
</reference>
<feature type="domain" description="Sigma 54 modulation/S30EA ribosomal protein C-terminal" evidence="2">
    <location>
        <begin position="126"/>
        <end position="179"/>
    </location>
</feature>
<evidence type="ECO:0000256" key="1">
    <source>
        <dbReference type="ARBA" id="ARBA00022845"/>
    </source>
</evidence>
<dbReference type="InterPro" id="IPR050574">
    <property type="entry name" value="HPF/YfiA_ribosome-assoc"/>
</dbReference>
<evidence type="ECO:0000313" key="3">
    <source>
        <dbReference type="EMBL" id="VBB69771.1"/>
    </source>
</evidence>
<protein>
    <submittedName>
        <fullName evidence="3">Ribosomal subunit interface protein</fullName>
    </submittedName>
</protein>
<organism evidence="3">
    <name type="scientific">invertebrate metagenome</name>
    <dbReference type="NCBI Taxonomy" id="1711999"/>
    <lineage>
        <taxon>unclassified sequences</taxon>
        <taxon>metagenomes</taxon>
        <taxon>organismal metagenomes</taxon>
    </lineage>
</organism>
<dbReference type="InterPro" id="IPR038416">
    <property type="entry name" value="Ribosom_S30AE_C_sf"/>
</dbReference>
<dbReference type="NCBIfam" id="TIGR00741">
    <property type="entry name" value="yfiA"/>
    <property type="match status" value="1"/>
</dbReference>
<evidence type="ECO:0000259" key="2">
    <source>
        <dbReference type="Pfam" id="PF16321"/>
    </source>
</evidence>
<dbReference type="HAMAP" id="MF_00839">
    <property type="entry name" value="HPF"/>
    <property type="match status" value="1"/>
</dbReference>
<name>A0A484H846_9ZZZZ</name>
<dbReference type="CDD" id="cd00552">
    <property type="entry name" value="RaiA"/>
    <property type="match status" value="1"/>
</dbReference>
<dbReference type="InterPro" id="IPR032528">
    <property type="entry name" value="Ribosom_S30AE_C"/>
</dbReference>
<dbReference type="EMBL" id="LR026963">
    <property type="protein sequence ID" value="VBB69771.1"/>
    <property type="molecule type" value="Genomic_DNA"/>
</dbReference>